<protein>
    <submittedName>
        <fullName evidence="4">VOC family protein</fullName>
    </submittedName>
</protein>
<dbReference type="InterPro" id="IPR029068">
    <property type="entry name" value="Glyas_Bleomycin-R_OHBP_Dase"/>
</dbReference>
<evidence type="ECO:0000313" key="4">
    <source>
        <dbReference type="EMBL" id="MFD1262144.1"/>
    </source>
</evidence>
<evidence type="ECO:0000259" key="3">
    <source>
        <dbReference type="PROSITE" id="PS51819"/>
    </source>
</evidence>
<proteinExistence type="predicted"/>
<dbReference type="Proteomes" id="UP001597158">
    <property type="component" value="Unassembled WGS sequence"/>
</dbReference>
<feature type="chain" id="PRO_5045615275" evidence="2">
    <location>
        <begin position="30"/>
        <end position="204"/>
    </location>
</feature>
<dbReference type="EMBL" id="JBHTMC010000002">
    <property type="protein sequence ID" value="MFD1262144.1"/>
    <property type="molecule type" value="Genomic_DNA"/>
</dbReference>
<dbReference type="PANTHER" id="PTHR43048:SF6">
    <property type="entry name" value="BLR8189 PROTEIN"/>
    <property type="match status" value="1"/>
</dbReference>
<dbReference type="PANTHER" id="PTHR43048">
    <property type="entry name" value="METHYLMALONYL-COA EPIMERASE"/>
    <property type="match status" value="1"/>
</dbReference>
<feature type="domain" description="VOC" evidence="3">
    <location>
        <begin position="37"/>
        <end position="182"/>
    </location>
</feature>
<sequence length="204" mass="22507">MSQTNSFRRILSAAMISAGLAAASLPAQAEPIPGMRGMQHIGITVPNMNEAVAFFRDILGCEPSFTFGTFKFDDDWMARHLDVHPRATISDFQMVRCGNGTNLEVFEYTAPDQNRRGPRNSDIGGHHLAFYVDDMDAAVSYLKAKGVRVLDSPSTFTEGPAAGLTWVYFLAPWGLQLELVSAPNGMAHEKTLQRKLWDPRFPAS</sequence>
<reference evidence="5" key="1">
    <citation type="journal article" date="2019" name="Int. J. Syst. Evol. Microbiol.">
        <title>The Global Catalogue of Microorganisms (GCM) 10K type strain sequencing project: providing services to taxonomists for standard genome sequencing and annotation.</title>
        <authorList>
            <consortium name="The Broad Institute Genomics Platform"/>
            <consortium name="The Broad Institute Genome Sequencing Center for Infectious Disease"/>
            <person name="Wu L."/>
            <person name="Ma J."/>
        </authorList>
    </citation>
    <scope>NUCLEOTIDE SEQUENCE [LARGE SCALE GENOMIC DNA]</scope>
    <source>
        <strain evidence="5">CCUG 48884</strain>
    </source>
</reference>
<accession>A0ABW3WAN0</accession>
<name>A0ABW3WAN0_9RHOO</name>
<evidence type="ECO:0000256" key="1">
    <source>
        <dbReference type="ARBA" id="ARBA00022723"/>
    </source>
</evidence>
<organism evidence="4 5">
    <name type="scientific">Thauera mechernichensis</name>
    <dbReference type="NCBI Taxonomy" id="82788"/>
    <lineage>
        <taxon>Bacteria</taxon>
        <taxon>Pseudomonadati</taxon>
        <taxon>Pseudomonadota</taxon>
        <taxon>Betaproteobacteria</taxon>
        <taxon>Rhodocyclales</taxon>
        <taxon>Zoogloeaceae</taxon>
        <taxon>Thauera</taxon>
    </lineage>
</organism>
<dbReference type="Gene3D" id="3.10.180.10">
    <property type="entry name" value="2,3-Dihydroxybiphenyl 1,2-Dioxygenase, domain 1"/>
    <property type="match status" value="1"/>
</dbReference>
<feature type="signal peptide" evidence="2">
    <location>
        <begin position="1"/>
        <end position="29"/>
    </location>
</feature>
<dbReference type="PROSITE" id="PS51318">
    <property type="entry name" value="TAT"/>
    <property type="match status" value="1"/>
</dbReference>
<keyword evidence="1" id="KW-0479">Metal-binding</keyword>
<evidence type="ECO:0000313" key="5">
    <source>
        <dbReference type="Proteomes" id="UP001597158"/>
    </source>
</evidence>
<dbReference type="InterPro" id="IPR051785">
    <property type="entry name" value="MMCE/EMCE_epimerase"/>
</dbReference>
<dbReference type="InterPro" id="IPR006311">
    <property type="entry name" value="TAT_signal"/>
</dbReference>
<dbReference type="SUPFAM" id="SSF54593">
    <property type="entry name" value="Glyoxalase/Bleomycin resistance protein/Dihydroxybiphenyl dioxygenase"/>
    <property type="match status" value="1"/>
</dbReference>
<dbReference type="PROSITE" id="PS51819">
    <property type="entry name" value="VOC"/>
    <property type="match status" value="1"/>
</dbReference>
<gene>
    <name evidence="4" type="ORF">ACFQ4M_01030</name>
</gene>
<evidence type="ECO:0000256" key="2">
    <source>
        <dbReference type="SAM" id="SignalP"/>
    </source>
</evidence>
<dbReference type="RefSeq" id="WP_002930615.1">
    <property type="nucleotide sequence ID" value="NZ_JARQZE010000003.1"/>
</dbReference>
<dbReference type="InterPro" id="IPR037523">
    <property type="entry name" value="VOC_core"/>
</dbReference>
<comment type="caution">
    <text evidence="4">The sequence shown here is derived from an EMBL/GenBank/DDBJ whole genome shotgun (WGS) entry which is preliminary data.</text>
</comment>
<keyword evidence="2" id="KW-0732">Signal</keyword>
<keyword evidence="5" id="KW-1185">Reference proteome</keyword>
<dbReference type="Pfam" id="PF13669">
    <property type="entry name" value="Glyoxalase_4"/>
    <property type="match status" value="1"/>
</dbReference>